<comment type="caution">
    <text evidence="1">The sequence shown here is derived from an EMBL/GenBank/DDBJ whole genome shotgun (WGS) entry which is preliminary data.</text>
</comment>
<reference evidence="1" key="1">
    <citation type="submission" date="2021-01" db="EMBL/GenBank/DDBJ databases">
        <title>Whole genome shotgun sequence of Sinosporangium siamense NBRC 109515.</title>
        <authorList>
            <person name="Komaki H."/>
            <person name="Tamura T."/>
        </authorList>
    </citation>
    <scope>NUCLEOTIDE SEQUENCE</scope>
    <source>
        <strain evidence="1">NBRC 109515</strain>
    </source>
</reference>
<accession>A0A919RJ36</accession>
<gene>
    <name evidence="1" type="ORF">Ssi02_50260</name>
</gene>
<dbReference type="EMBL" id="BOOW01000031">
    <property type="protein sequence ID" value="GII94795.1"/>
    <property type="molecule type" value="Genomic_DNA"/>
</dbReference>
<organism evidence="1 2">
    <name type="scientific">Sinosporangium siamense</name>
    <dbReference type="NCBI Taxonomy" id="1367973"/>
    <lineage>
        <taxon>Bacteria</taxon>
        <taxon>Bacillati</taxon>
        <taxon>Actinomycetota</taxon>
        <taxon>Actinomycetes</taxon>
        <taxon>Streptosporangiales</taxon>
        <taxon>Streptosporangiaceae</taxon>
        <taxon>Sinosporangium</taxon>
    </lineage>
</organism>
<evidence type="ECO:0000313" key="1">
    <source>
        <dbReference type="EMBL" id="GII94795.1"/>
    </source>
</evidence>
<evidence type="ECO:0000313" key="2">
    <source>
        <dbReference type="Proteomes" id="UP000606172"/>
    </source>
</evidence>
<dbReference type="AlphaFoldDB" id="A0A919RJ36"/>
<sequence length="93" mass="10083">MHEDLTAVVAGEEAETLVGVVPLDLATRHRGDLVQTVVKVNGCRLCPPKASSDRGIDRKLGIEANGTGHLHNKWPTHVFAIQFPPIAIPTIER</sequence>
<proteinExistence type="predicted"/>
<keyword evidence="2" id="KW-1185">Reference proteome</keyword>
<name>A0A919RJ36_9ACTN</name>
<dbReference type="Proteomes" id="UP000606172">
    <property type="component" value="Unassembled WGS sequence"/>
</dbReference>
<protein>
    <submittedName>
        <fullName evidence="1">Uncharacterized protein</fullName>
    </submittedName>
</protein>